<dbReference type="InterPro" id="IPR053014">
    <property type="entry name" value="Cuticle_assoc_divergent"/>
</dbReference>
<dbReference type="InterPro" id="IPR006150">
    <property type="entry name" value="Cys_repeat_1"/>
</dbReference>
<dbReference type="CDD" id="cd00109">
    <property type="entry name" value="Kunitz-type"/>
    <property type="match status" value="1"/>
</dbReference>
<gene>
    <name evidence="2" type="ORF">HPBE_LOCUS10544</name>
</gene>
<protein>
    <submittedName>
        <fullName evidence="4">Kunitz/Bovine pancreatic trypsin inhibitor domain protein</fullName>
    </submittedName>
</protein>
<proteinExistence type="predicted"/>
<dbReference type="InterPro" id="IPR020901">
    <property type="entry name" value="Prtase_inh_Kunz-CS"/>
</dbReference>
<dbReference type="PROSITE" id="PS50279">
    <property type="entry name" value="BPTI_KUNITZ_2"/>
    <property type="match status" value="7"/>
</dbReference>
<feature type="domain" description="BPTI/Kunitz inhibitor" evidence="1">
    <location>
        <begin position="1"/>
        <end position="50"/>
    </location>
</feature>
<dbReference type="Pfam" id="PF14625">
    <property type="entry name" value="Lustrin_cystein"/>
    <property type="match status" value="5"/>
</dbReference>
<dbReference type="WBParaSite" id="HPBE_0001054301-mRNA-1">
    <property type="protein sequence ID" value="HPBE_0001054301-mRNA-1"/>
    <property type="gene ID" value="HPBE_0001054301"/>
</dbReference>
<reference evidence="2 3" key="1">
    <citation type="submission" date="2018-11" db="EMBL/GenBank/DDBJ databases">
        <authorList>
            <consortium name="Pathogen Informatics"/>
        </authorList>
    </citation>
    <scope>NUCLEOTIDE SEQUENCE [LARGE SCALE GENOMIC DNA]</scope>
</reference>
<dbReference type="InterPro" id="IPR036880">
    <property type="entry name" value="Kunitz_BPTI_sf"/>
</dbReference>
<evidence type="ECO:0000313" key="2">
    <source>
        <dbReference type="EMBL" id="VDO85444.1"/>
    </source>
</evidence>
<dbReference type="Proteomes" id="UP000050761">
    <property type="component" value="Unassembled WGS sequence"/>
</dbReference>
<evidence type="ECO:0000313" key="4">
    <source>
        <dbReference type="WBParaSite" id="HPBE_0001054301-mRNA-1"/>
    </source>
</evidence>
<reference evidence="4" key="2">
    <citation type="submission" date="2019-09" db="UniProtKB">
        <authorList>
            <consortium name="WormBaseParasite"/>
        </authorList>
    </citation>
    <scope>IDENTIFICATION</scope>
</reference>
<feature type="domain" description="BPTI/Kunitz inhibitor" evidence="1">
    <location>
        <begin position="500"/>
        <end position="550"/>
    </location>
</feature>
<dbReference type="SUPFAM" id="SSF57362">
    <property type="entry name" value="BPTI-like"/>
    <property type="match status" value="8"/>
</dbReference>
<feature type="domain" description="BPTI/Kunitz inhibitor" evidence="1">
    <location>
        <begin position="605"/>
        <end position="656"/>
    </location>
</feature>
<dbReference type="PROSITE" id="PS00280">
    <property type="entry name" value="BPTI_KUNITZ_1"/>
    <property type="match status" value="1"/>
</dbReference>
<dbReference type="PANTHER" id="PTHR46339:SF1">
    <property type="entry name" value="BPTI_KUNITZ INHIBITOR DOMAIN-CONTAINING PROTEIN"/>
    <property type="match status" value="1"/>
</dbReference>
<dbReference type="SMART" id="SM00131">
    <property type="entry name" value="KU"/>
    <property type="match status" value="8"/>
</dbReference>
<feature type="domain" description="BPTI/Kunitz inhibitor" evidence="1">
    <location>
        <begin position="79"/>
        <end position="127"/>
    </location>
</feature>
<feature type="domain" description="BPTI/Kunitz inhibitor" evidence="1">
    <location>
        <begin position="205"/>
        <end position="255"/>
    </location>
</feature>
<dbReference type="AlphaFoldDB" id="A0A3P7ZMZ1"/>
<dbReference type="SMART" id="SM00289">
    <property type="entry name" value="WR1"/>
    <property type="match status" value="4"/>
</dbReference>
<evidence type="ECO:0000259" key="1">
    <source>
        <dbReference type="PROSITE" id="PS50279"/>
    </source>
</evidence>
<dbReference type="CDD" id="cd22593">
    <property type="entry name" value="Kunitz_conkunitzin"/>
    <property type="match status" value="5"/>
</dbReference>
<dbReference type="PANTHER" id="PTHR46339">
    <property type="entry name" value="PROTEIN CBG15282-RELATED"/>
    <property type="match status" value="1"/>
</dbReference>
<organism evidence="2">
    <name type="scientific">Heligmosomoides polygyrus</name>
    <name type="common">Parasitic roundworm</name>
    <dbReference type="NCBI Taxonomy" id="6339"/>
    <lineage>
        <taxon>Eukaryota</taxon>
        <taxon>Metazoa</taxon>
        <taxon>Ecdysozoa</taxon>
        <taxon>Nematoda</taxon>
        <taxon>Chromadorea</taxon>
        <taxon>Rhabditida</taxon>
        <taxon>Rhabditina</taxon>
        <taxon>Rhabditomorpha</taxon>
        <taxon>Strongyloidea</taxon>
        <taxon>Heligmosomidae</taxon>
        <taxon>Heligmosomoides</taxon>
    </lineage>
</organism>
<sequence>MMPQQIGTGPYRIPRWYYNPARGRCELFYWSGCCGNGNNFQTFQSCQSSCEGKSSFGAASISITRWPITFTLTIGCSCCQKPLSAGYGNVLIPRYYFDSRQCRLFLYRGGGGFGNVFESEQRCLSECRGQPGAVEDELAIPTMLSAQHILFNDSESPNPCAVSVTIPGGQCTPGVSVCGSGSFCHVGASPQTTTCCPKPAPIDRCQQPLNVGVGNANLQRWYFNPLTQQCQPCVYRGLQGNENNFLSKQECDNSCLVNACKIGSPYRSQGVVVQCSAANPTVCPAGYYCHVGADSSTSVCCQSPTVTVFEMREGDAALTRFYYDAIQRKCLAFNYFGTKGNQNNFLTKELCEVSDSEPCVLFLRHRSASLFSYYCHIGFDESTTACCSSQGDPCSLVVKEGYGIQSLSRWFYNHQTRQCQPFSYRGLGGNENNFLLREHCEATCPVWVNACPKGEAFLLSSGRPQHCNPAMEDSCPQTHWCHPGPDAATTMCCPGRVDPCTSAMSAGEGPLQLPRFYFDASQRQCLQFTFRGIRGSPNNFVTREACEARCPVQVNPCPLTLHSLKFAVTLTTCATTLKCPDQQWCHVGETKETTVCCPSALPDPCIAPARNPGEGPYHATRWAFDGATRKCVPFEYRGLRGNANNFVTRETCEQRCPVFENPCKISEPYSVANKYYTCSPTSACPAQHYCHVGVDTNYCCPVMGGDPCSQPMDSGVGSAQLQRWYWNLQSQSCLPFSTLASLGICAELDCYRSCSIGYCLLRLYRSFYLVKERLAWSKK</sequence>
<dbReference type="InterPro" id="IPR028150">
    <property type="entry name" value="Lustrin_cystein"/>
</dbReference>
<keyword evidence="3" id="KW-1185">Reference proteome</keyword>
<feature type="domain" description="BPTI/Kunitz inhibitor" evidence="1">
    <location>
        <begin position="301"/>
        <end position="352"/>
    </location>
</feature>
<accession>A0A3P7ZMZ1</accession>
<evidence type="ECO:0000313" key="3">
    <source>
        <dbReference type="Proteomes" id="UP000050761"/>
    </source>
</evidence>
<dbReference type="OrthoDB" id="4473401at2759"/>
<dbReference type="InterPro" id="IPR002223">
    <property type="entry name" value="Kunitz_BPTI"/>
</dbReference>
<dbReference type="EMBL" id="UZAH01026798">
    <property type="protein sequence ID" value="VDO85444.1"/>
    <property type="molecule type" value="Genomic_DNA"/>
</dbReference>
<name>A0A3P7ZMZ1_HELPZ</name>
<feature type="domain" description="BPTI/Kunitz inhibitor" evidence="1">
    <location>
        <begin position="394"/>
        <end position="444"/>
    </location>
</feature>
<dbReference type="Pfam" id="PF00014">
    <property type="entry name" value="Kunitz_BPTI"/>
    <property type="match status" value="8"/>
</dbReference>
<dbReference type="Gene3D" id="4.10.410.10">
    <property type="entry name" value="Pancreatic trypsin inhibitor Kunitz domain"/>
    <property type="match status" value="8"/>
</dbReference>
<dbReference type="GO" id="GO:0004867">
    <property type="term" value="F:serine-type endopeptidase inhibitor activity"/>
    <property type="evidence" value="ECO:0007669"/>
    <property type="project" value="InterPro"/>
</dbReference>